<evidence type="ECO:0000313" key="2">
    <source>
        <dbReference type="Proteomes" id="UP000298714"/>
    </source>
</evidence>
<sequence>MIGLLTLRELGVLMTAIMVAGRSGSAFTAQIGSMKITEEIDALQTMGLNPVDTLVLPRVLALVICLPLLTIYANLTALAGDGVRLGLARYFAQCLPGRTAACRSP</sequence>
<accession>A0A4D7BSH1</accession>
<reference evidence="2" key="1">
    <citation type="submission" date="2019-04" db="EMBL/GenBank/DDBJ databases">
        <title>Complete genome sequence of Sphingomonas sp. W1-2-3.</title>
        <authorList>
            <person name="Im W.T."/>
        </authorList>
    </citation>
    <scope>NUCLEOTIDE SEQUENCE [LARGE SCALE GENOMIC DNA]</scope>
    <source>
        <strain evidence="2">W1-2-3</strain>
    </source>
</reference>
<dbReference type="InterPro" id="IPR030802">
    <property type="entry name" value="Permease_MalE"/>
</dbReference>
<evidence type="ECO:0000313" key="1">
    <source>
        <dbReference type="EMBL" id="QCI78619.1"/>
    </source>
</evidence>
<dbReference type="KEGG" id="hgn:E6W36_00190"/>
<organism evidence="1 2">
    <name type="scientific">Hankyongella ginsenosidimutans</name>
    <dbReference type="NCBI Taxonomy" id="1763828"/>
    <lineage>
        <taxon>Bacteria</taxon>
        <taxon>Pseudomonadati</taxon>
        <taxon>Pseudomonadota</taxon>
        <taxon>Alphaproteobacteria</taxon>
        <taxon>Sphingomonadales</taxon>
        <taxon>Sphingomonadaceae</taxon>
        <taxon>Hankyongella</taxon>
    </lineage>
</organism>
<keyword evidence="2" id="KW-1185">Reference proteome</keyword>
<dbReference type="PANTHER" id="PTHR30188">
    <property type="entry name" value="ABC TRANSPORTER PERMEASE PROTEIN-RELATED"/>
    <property type="match status" value="1"/>
</dbReference>
<protein>
    <submittedName>
        <fullName evidence="1">ABC transporter permease</fullName>
    </submittedName>
</protein>
<proteinExistence type="predicted"/>
<name>A0A4D7BSH1_9SPHN</name>
<dbReference type="GO" id="GO:0043190">
    <property type="term" value="C:ATP-binding cassette (ABC) transporter complex"/>
    <property type="evidence" value="ECO:0007669"/>
    <property type="project" value="InterPro"/>
</dbReference>
<dbReference type="AlphaFoldDB" id="A0A4D7BSH1"/>
<dbReference type="Pfam" id="PF02405">
    <property type="entry name" value="MlaE"/>
    <property type="match status" value="1"/>
</dbReference>
<dbReference type="EMBL" id="CP039704">
    <property type="protein sequence ID" value="QCI78619.1"/>
    <property type="molecule type" value="Genomic_DNA"/>
</dbReference>
<gene>
    <name evidence="1" type="ORF">E6W36_00190</name>
</gene>
<dbReference type="GO" id="GO:0005548">
    <property type="term" value="F:phospholipid transporter activity"/>
    <property type="evidence" value="ECO:0007669"/>
    <property type="project" value="TreeGrafter"/>
</dbReference>
<dbReference type="PANTHER" id="PTHR30188:SF3">
    <property type="entry name" value="ABC TRANSPORTER PERMEASE"/>
    <property type="match status" value="1"/>
</dbReference>
<dbReference type="Proteomes" id="UP000298714">
    <property type="component" value="Chromosome"/>
</dbReference>